<dbReference type="Pfam" id="PF01613">
    <property type="entry name" value="Flavin_Reduct"/>
    <property type="match status" value="1"/>
</dbReference>
<gene>
    <name evidence="3" type="ORF">D1223_18220</name>
</gene>
<sequence length="163" mass="17138">MTNDSQSFRAAMAQLGSAVCILSTGGPAGRYGITASAVTAVSDDPPSLIVCVNRNSGANAAIKTNGRLCVNVLSCDQETVSAAFSNPSVVPARRFDTGEWQDSPIGNPVLAETAAYFDCEVDKAVEYGTHTVFFCKALDISVSQATTCLIYQGRAYHKIEGFG</sequence>
<dbReference type="PANTHER" id="PTHR30466">
    <property type="entry name" value="FLAVIN REDUCTASE"/>
    <property type="match status" value="1"/>
</dbReference>
<dbReference type="RefSeq" id="WP_119377759.1">
    <property type="nucleotide sequence ID" value="NZ_QWFX01000016.1"/>
</dbReference>
<dbReference type="GO" id="GO:0042602">
    <property type="term" value="F:riboflavin reductase (NADPH) activity"/>
    <property type="evidence" value="ECO:0007669"/>
    <property type="project" value="TreeGrafter"/>
</dbReference>
<reference evidence="3 4" key="1">
    <citation type="submission" date="2018-08" db="EMBL/GenBank/DDBJ databases">
        <title>Henriciella mobilis sp. nov., isolated from seawater.</title>
        <authorList>
            <person name="Cheng H."/>
            <person name="Wu Y.-H."/>
            <person name="Xu X.-W."/>
            <person name="Guo L.-L."/>
        </authorList>
    </citation>
    <scope>NUCLEOTIDE SEQUENCE [LARGE SCALE GENOMIC DNA]</scope>
    <source>
        <strain evidence="3 4">JN25</strain>
    </source>
</reference>
<proteinExistence type="predicted"/>
<dbReference type="PANTHER" id="PTHR30466:SF1">
    <property type="entry name" value="FMN REDUCTASE (NADH) RUTF"/>
    <property type="match status" value="1"/>
</dbReference>
<dbReference type="GO" id="GO:0006208">
    <property type="term" value="P:pyrimidine nucleobase catabolic process"/>
    <property type="evidence" value="ECO:0007669"/>
    <property type="project" value="TreeGrafter"/>
</dbReference>
<dbReference type="InterPro" id="IPR050268">
    <property type="entry name" value="NADH-dep_flavin_reductase"/>
</dbReference>
<dbReference type="InterPro" id="IPR012349">
    <property type="entry name" value="Split_barrel_FMN-bd"/>
</dbReference>
<evidence type="ECO:0000313" key="4">
    <source>
        <dbReference type="Proteomes" id="UP000266385"/>
    </source>
</evidence>
<evidence type="ECO:0000259" key="2">
    <source>
        <dbReference type="SMART" id="SM00903"/>
    </source>
</evidence>
<dbReference type="OrthoDB" id="9789254at2"/>
<dbReference type="SMART" id="SM00903">
    <property type="entry name" value="Flavin_Reduct"/>
    <property type="match status" value="1"/>
</dbReference>
<organism evidence="3 4">
    <name type="scientific">Henriciella mobilis</name>
    <dbReference type="NCBI Taxonomy" id="2305467"/>
    <lineage>
        <taxon>Bacteria</taxon>
        <taxon>Pseudomonadati</taxon>
        <taxon>Pseudomonadota</taxon>
        <taxon>Alphaproteobacteria</taxon>
        <taxon>Hyphomonadales</taxon>
        <taxon>Hyphomonadaceae</taxon>
        <taxon>Henriciella</taxon>
    </lineage>
</organism>
<feature type="domain" description="Flavin reductase like" evidence="2">
    <location>
        <begin position="12"/>
        <end position="158"/>
    </location>
</feature>
<dbReference type="SUPFAM" id="SSF50475">
    <property type="entry name" value="FMN-binding split barrel"/>
    <property type="match status" value="1"/>
</dbReference>
<dbReference type="GO" id="GO:0010181">
    <property type="term" value="F:FMN binding"/>
    <property type="evidence" value="ECO:0007669"/>
    <property type="project" value="InterPro"/>
</dbReference>
<dbReference type="AlphaFoldDB" id="A0A399R5H1"/>
<protein>
    <submittedName>
        <fullName evidence="3">Flavin reductase</fullName>
    </submittedName>
</protein>
<evidence type="ECO:0000256" key="1">
    <source>
        <dbReference type="ARBA" id="ARBA00023002"/>
    </source>
</evidence>
<keyword evidence="4" id="KW-1185">Reference proteome</keyword>
<dbReference type="Gene3D" id="2.30.110.10">
    <property type="entry name" value="Electron Transport, Fmn-binding Protein, Chain A"/>
    <property type="match status" value="1"/>
</dbReference>
<accession>A0A399R5H1</accession>
<evidence type="ECO:0000313" key="3">
    <source>
        <dbReference type="EMBL" id="RIJ26866.1"/>
    </source>
</evidence>
<dbReference type="EMBL" id="QWFX01000016">
    <property type="protein sequence ID" value="RIJ26866.1"/>
    <property type="molecule type" value="Genomic_DNA"/>
</dbReference>
<dbReference type="Proteomes" id="UP000266385">
    <property type="component" value="Unassembled WGS sequence"/>
</dbReference>
<comment type="caution">
    <text evidence="3">The sequence shown here is derived from an EMBL/GenBank/DDBJ whole genome shotgun (WGS) entry which is preliminary data.</text>
</comment>
<keyword evidence="1" id="KW-0560">Oxidoreductase</keyword>
<dbReference type="InterPro" id="IPR002563">
    <property type="entry name" value="Flavin_Rdtase-like_dom"/>
</dbReference>
<name>A0A399R5H1_9PROT</name>